<evidence type="ECO:0000256" key="5">
    <source>
        <dbReference type="ARBA" id="ARBA00022723"/>
    </source>
</evidence>
<dbReference type="InterPro" id="IPR045249">
    <property type="entry name" value="HARBI1-like"/>
</dbReference>
<keyword evidence="5" id="KW-0479">Metal-binding</keyword>
<name>A0ABQ8L0U6_LABRO</name>
<evidence type="ECO:0000259" key="8">
    <source>
        <dbReference type="Pfam" id="PF13359"/>
    </source>
</evidence>
<comment type="subcellular location">
    <subcellularLocation>
        <location evidence="2">Nucleus</location>
    </subcellularLocation>
</comment>
<keyword evidence="4" id="KW-0540">Nuclease</keyword>
<comment type="cofactor">
    <cofactor evidence="1">
        <name>a divalent metal cation</name>
        <dbReference type="ChEBI" id="CHEBI:60240"/>
    </cofactor>
</comment>
<dbReference type="Proteomes" id="UP000830375">
    <property type="component" value="Unassembled WGS sequence"/>
</dbReference>
<evidence type="ECO:0000256" key="3">
    <source>
        <dbReference type="ARBA" id="ARBA00006958"/>
    </source>
</evidence>
<sequence length="111" mass="12679">MKPYPENEQTTPAQTTFNNRLSKARMTVERAFGLLKGRWRCLMKRCDCRIDNINTIISACCVLHNFCQVNGEEREEIAAEEENVNSGWNPLNSATRSNATRDALCSYFSNL</sequence>
<evidence type="ECO:0000256" key="4">
    <source>
        <dbReference type="ARBA" id="ARBA00022722"/>
    </source>
</evidence>
<evidence type="ECO:0000256" key="1">
    <source>
        <dbReference type="ARBA" id="ARBA00001968"/>
    </source>
</evidence>
<feature type="domain" description="DDE Tnp4" evidence="8">
    <location>
        <begin position="4"/>
        <end position="65"/>
    </location>
</feature>
<evidence type="ECO:0000256" key="2">
    <source>
        <dbReference type="ARBA" id="ARBA00004123"/>
    </source>
</evidence>
<accession>A0ABQ8L0U6</accession>
<dbReference type="PANTHER" id="PTHR22930:SF85">
    <property type="entry name" value="GH03217P-RELATED"/>
    <property type="match status" value="1"/>
</dbReference>
<comment type="similarity">
    <text evidence="3">Belongs to the HARBI1 family.</text>
</comment>
<reference evidence="9 10" key="1">
    <citation type="submission" date="2022-01" db="EMBL/GenBank/DDBJ databases">
        <title>A high-quality chromosome-level genome assembly of rohu carp, Labeo rohita.</title>
        <authorList>
            <person name="Arick M.A. II"/>
            <person name="Hsu C.-Y."/>
            <person name="Magbanua Z."/>
            <person name="Pechanova O."/>
            <person name="Grover C."/>
            <person name="Miller E."/>
            <person name="Thrash A."/>
            <person name="Ezzel L."/>
            <person name="Alam S."/>
            <person name="Benzie J."/>
            <person name="Hamilton M."/>
            <person name="Karsi A."/>
            <person name="Lawrence M.L."/>
            <person name="Peterson D.G."/>
        </authorList>
    </citation>
    <scope>NUCLEOTIDE SEQUENCE [LARGE SCALE GENOMIC DNA]</scope>
    <source>
        <strain evidence="10">BAU-BD-2019</strain>
        <tissue evidence="9">Blood</tissue>
    </source>
</reference>
<evidence type="ECO:0000256" key="7">
    <source>
        <dbReference type="ARBA" id="ARBA00023242"/>
    </source>
</evidence>
<keyword evidence="7" id="KW-0539">Nucleus</keyword>
<evidence type="ECO:0000313" key="10">
    <source>
        <dbReference type="Proteomes" id="UP000830375"/>
    </source>
</evidence>
<comment type="caution">
    <text evidence="9">The sequence shown here is derived from an EMBL/GenBank/DDBJ whole genome shotgun (WGS) entry which is preliminary data.</text>
</comment>
<keyword evidence="10" id="KW-1185">Reference proteome</keyword>
<protein>
    <submittedName>
        <fullName evidence="9">Protein ANTAGONIST OF LIKE HETEROCHROMATIN PROTEIN 1</fullName>
    </submittedName>
</protein>
<evidence type="ECO:0000256" key="6">
    <source>
        <dbReference type="ARBA" id="ARBA00022801"/>
    </source>
</evidence>
<dbReference type="EMBL" id="JACTAM010002661">
    <property type="protein sequence ID" value="KAI2644014.1"/>
    <property type="molecule type" value="Genomic_DNA"/>
</dbReference>
<gene>
    <name evidence="9" type="ORF">H4Q32_029955</name>
</gene>
<proteinExistence type="inferred from homology"/>
<dbReference type="PANTHER" id="PTHR22930">
    <property type="match status" value="1"/>
</dbReference>
<evidence type="ECO:0000313" key="9">
    <source>
        <dbReference type="EMBL" id="KAI2644014.1"/>
    </source>
</evidence>
<keyword evidence="6" id="KW-0378">Hydrolase</keyword>
<dbReference type="Pfam" id="PF13359">
    <property type="entry name" value="DDE_Tnp_4"/>
    <property type="match status" value="1"/>
</dbReference>
<dbReference type="InterPro" id="IPR027806">
    <property type="entry name" value="HARBI1_dom"/>
</dbReference>
<organism evidence="9 10">
    <name type="scientific">Labeo rohita</name>
    <name type="common">Indian major carp</name>
    <name type="synonym">Cyprinus rohita</name>
    <dbReference type="NCBI Taxonomy" id="84645"/>
    <lineage>
        <taxon>Eukaryota</taxon>
        <taxon>Metazoa</taxon>
        <taxon>Chordata</taxon>
        <taxon>Craniata</taxon>
        <taxon>Vertebrata</taxon>
        <taxon>Euteleostomi</taxon>
        <taxon>Actinopterygii</taxon>
        <taxon>Neopterygii</taxon>
        <taxon>Teleostei</taxon>
        <taxon>Ostariophysi</taxon>
        <taxon>Cypriniformes</taxon>
        <taxon>Cyprinidae</taxon>
        <taxon>Labeoninae</taxon>
        <taxon>Labeonini</taxon>
        <taxon>Labeo</taxon>
    </lineage>
</organism>